<evidence type="ECO:0000259" key="1">
    <source>
        <dbReference type="Pfam" id="PF05161"/>
    </source>
</evidence>
<dbReference type="PANTHER" id="PTHR12227:SF0">
    <property type="entry name" value="GLYCERATE KINASE"/>
    <property type="match status" value="1"/>
</dbReference>
<protein>
    <submittedName>
        <fullName evidence="3">D-glycerate 2-kinase</fullName>
        <ecNumber evidence="3">2.7.1.165</ecNumber>
    </submittedName>
</protein>
<dbReference type="Gene3D" id="3.40.1480.10">
    <property type="entry name" value="MOFRL domain"/>
    <property type="match status" value="1"/>
</dbReference>
<dbReference type="GO" id="GO:0008887">
    <property type="term" value="F:glycerate kinase activity"/>
    <property type="evidence" value="ECO:0007669"/>
    <property type="project" value="InterPro"/>
</dbReference>
<feature type="domain" description="MOFRL-associated" evidence="2">
    <location>
        <begin position="5"/>
        <end position="237"/>
    </location>
</feature>
<dbReference type="InterPro" id="IPR038614">
    <property type="entry name" value="GK_N_sf"/>
</dbReference>
<dbReference type="InterPro" id="IPR007835">
    <property type="entry name" value="MOFRL"/>
</dbReference>
<dbReference type="SUPFAM" id="SSF82544">
    <property type="entry name" value="GckA/TtuD-like"/>
    <property type="match status" value="1"/>
</dbReference>
<dbReference type="Pfam" id="PF13660">
    <property type="entry name" value="DUF4147"/>
    <property type="match status" value="1"/>
</dbReference>
<dbReference type="AlphaFoldDB" id="A0A6J4PU98"/>
<accession>A0A6J4PU98</accession>
<reference evidence="3" key="1">
    <citation type="submission" date="2020-02" db="EMBL/GenBank/DDBJ databases">
        <authorList>
            <person name="Meier V. D."/>
        </authorList>
    </citation>
    <scope>NUCLEOTIDE SEQUENCE</scope>
    <source>
        <strain evidence="3">AVDCRST_MAG78</strain>
    </source>
</reference>
<organism evidence="3">
    <name type="scientific">uncultured Rubrobacteraceae bacterium</name>
    <dbReference type="NCBI Taxonomy" id="349277"/>
    <lineage>
        <taxon>Bacteria</taxon>
        <taxon>Bacillati</taxon>
        <taxon>Actinomycetota</taxon>
        <taxon>Rubrobacteria</taxon>
        <taxon>Rubrobacterales</taxon>
        <taxon>Rubrobacteraceae</taxon>
        <taxon>environmental samples</taxon>
    </lineage>
</organism>
<dbReference type="PANTHER" id="PTHR12227">
    <property type="entry name" value="GLYCERATE KINASE"/>
    <property type="match status" value="1"/>
</dbReference>
<dbReference type="Pfam" id="PF05161">
    <property type="entry name" value="MOFRL"/>
    <property type="match status" value="1"/>
</dbReference>
<dbReference type="InterPro" id="IPR025286">
    <property type="entry name" value="MOFRL_assoc_dom"/>
</dbReference>
<gene>
    <name evidence="3" type="ORF">AVDCRST_MAG78-1276</name>
</gene>
<name>A0A6J4PU98_9ACTN</name>
<keyword evidence="3" id="KW-0418">Kinase</keyword>
<dbReference type="FunFam" id="3.40.1480.10:FF:000002">
    <property type="entry name" value="Glycerate kinase"/>
    <property type="match status" value="1"/>
</dbReference>
<dbReference type="EC" id="2.7.1.165" evidence="3"/>
<dbReference type="EMBL" id="CADCVB010000090">
    <property type="protein sequence ID" value="CAA9424710.1"/>
    <property type="molecule type" value="Genomic_DNA"/>
</dbReference>
<dbReference type="GO" id="GO:0043798">
    <property type="term" value="F:glycerate 2-kinase activity"/>
    <property type="evidence" value="ECO:0007669"/>
    <property type="project" value="UniProtKB-EC"/>
</dbReference>
<dbReference type="Gene3D" id="3.40.50.10180">
    <property type="entry name" value="Glycerate kinase, MOFRL-like N-terminal domain"/>
    <property type="match status" value="1"/>
</dbReference>
<dbReference type="InterPro" id="IPR039760">
    <property type="entry name" value="MOFRL_protein"/>
</dbReference>
<dbReference type="InterPro" id="IPR037035">
    <property type="entry name" value="GK-like_C_sf"/>
</dbReference>
<evidence type="ECO:0000313" key="3">
    <source>
        <dbReference type="EMBL" id="CAA9424710.1"/>
    </source>
</evidence>
<dbReference type="GO" id="GO:0005737">
    <property type="term" value="C:cytoplasm"/>
    <property type="evidence" value="ECO:0007669"/>
    <property type="project" value="TreeGrafter"/>
</dbReference>
<proteinExistence type="predicted"/>
<evidence type="ECO:0000259" key="2">
    <source>
        <dbReference type="Pfam" id="PF13660"/>
    </source>
</evidence>
<feature type="domain" description="MOFRL" evidence="1">
    <location>
        <begin position="315"/>
        <end position="420"/>
    </location>
</feature>
<keyword evidence="3" id="KW-0808">Transferase</keyword>
<sequence length="434" mass="44651">MKENLREILDAALAAAEPGRTVRRFLSMEDGRVKVGDEIFEPRRVFVLAVGKAAGPMSRAAGEILGEVLSGGLCVIKAEHEEPPEPFETVTASHPEPDEQSVRAAERTEEFLDGLEEGDLLLVLVSGGASALLADAAPGIALEDLKQLTGALLRSGAAIGEINAVRKHVSTLKGGNLVRRAAPARVVTLLLSDVVGDEPSSIGSGLTAPDPTKLEDARRVLERYGIEAPQSVTDHLEKGHETPKPGDAAFEKLTNLIVGGGRLTAEAAAGKARELGYEPLLLSTYVTGEAQGAANLHAAIVKEILESDNPLAPPCAVVSGGEATVVVRGEGTGGPNQEFALALAVELEGVEGWAALAVDTDGNDGPTDAAGGLVTGETAAAIRESGVDPAEALDENDAYHALEAVDALVSTGFTGTNVNDLRVVLVSGETGSAG</sequence>